<dbReference type="Proteomes" id="UP000246005">
    <property type="component" value="Unassembled WGS sequence"/>
</dbReference>
<evidence type="ECO:0000313" key="4">
    <source>
        <dbReference type="EMBL" id="PWK81313.1"/>
    </source>
</evidence>
<feature type="chain" id="PRO_5039144648" evidence="2">
    <location>
        <begin position="25"/>
        <end position="284"/>
    </location>
</feature>
<dbReference type="PROSITE" id="PS51173">
    <property type="entry name" value="CBM2"/>
    <property type="match status" value="1"/>
</dbReference>
<dbReference type="Gene3D" id="2.60.40.290">
    <property type="match status" value="1"/>
</dbReference>
<feature type="domain" description="CBM2" evidence="3">
    <location>
        <begin position="174"/>
        <end position="284"/>
    </location>
</feature>
<evidence type="ECO:0000313" key="5">
    <source>
        <dbReference type="Proteomes" id="UP000246005"/>
    </source>
</evidence>
<protein>
    <submittedName>
        <fullName evidence="4">Cellulose binding domain-containing protein</fullName>
    </submittedName>
</protein>
<accession>A0A316HJA6</accession>
<dbReference type="PROSITE" id="PS51257">
    <property type="entry name" value="PROKAR_LIPOPROTEIN"/>
    <property type="match status" value="1"/>
</dbReference>
<feature type="region of interest" description="Disordered" evidence="1">
    <location>
        <begin position="153"/>
        <end position="181"/>
    </location>
</feature>
<proteinExistence type="predicted"/>
<evidence type="ECO:0000256" key="1">
    <source>
        <dbReference type="SAM" id="MobiDB-lite"/>
    </source>
</evidence>
<dbReference type="Gene3D" id="2.40.50.90">
    <property type="match status" value="1"/>
</dbReference>
<evidence type="ECO:0000256" key="2">
    <source>
        <dbReference type="SAM" id="SignalP"/>
    </source>
</evidence>
<dbReference type="EMBL" id="QGHB01000018">
    <property type="protein sequence ID" value="PWK81313.1"/>
    <property type="molecule type" value="Genomic_DNA"/>
</dbReference>
<dbReference type="InterPro" id="IPR035437">
    <property type="entry name" value="SNase_OB-fold_sf"/>
</dbReference>
<dbReference type="InterPro" id="IPR001919">
    <property type="entry name" value="CBD2"/>
</dbReference>
<dbReference type="InterPro" id="IPR012291">
    <property type="entry name" value="CBM2_carb-bd_dom_sf"/>
</dbReference>
<dbReference type="GO" id="GO:0004553">
    <property type="term" value="F:hydrolase activity, hydrolyzing O-glycosyl compounds"/>
    <property type="evidence" value="ECO:0007669"/>
    <property type="project" value="InterPro"/>
</dbReference>
<feature type="signal peptide" evidence="2">
    <location>
        <begin position="1"/>
        <end position="24"/>
    </location>
</feature>
<dbReference type="GO" id="GO:0005975">
    <property type="term" value="P:carbohydrate metabolic process"/>
    <property type="evidence" value="ECO:0007669"/>
    <property type="project" value="InterPro"/>
</dbReference>
<sequence>MNGRRWKAVVLTAALLTAACVSEPAPPVRGTEPAAEPPIARPTLTDTLTVRGVPDGRTVLLSDTTRIQIEGLAAPEECWATAATTFAKGLLLDKPVRIERVPGGVSPLRLQDGTEYALLAVRQGILRTDSPNDAAFADAEAAASKAGLGLWGPPCRGQATTPAPPPATTPPPGTPAPRHGCDVSYRVTHQATNGFRAEVVITNTGNVAVTGWTLRWRFTSGQVVAQVRHAKISQSGSDVSAINLPEFAAIPTGATRSFVFTAMQMSDNPAPKSFTLNGHSCTVS</sequence>
<dbReference type="AlphaFoldDB" id="A0A316HJA6"/>
<dbReference type="SUPFAM" id="SSF50199">
    <property type="entry name" value="Staphylococcal nuclease"/>
    <property type="match status" value="1"/>
</dbReference>
<evidence type="ECO:0000259" key="3">
    <source>
        <dbReference type="PROSITE" id="PS51173"/>
    </source>
</evidence>
<dbReference type="Pfam" id="PF00553">
    <property type="entry name" value="CBM_2"/>
    <property type="match status" value="1"/>
</dbReference>
<keyword evidence="2" id="KW-0732">Signal</keyword>
<reference evidence="4 5" key="1">
    <citation type="submission" date="2018-05" db="EMBL/GenBank/DDBJ databases">
        <title>Genomic Encyclopedia of Type Strains, Phase IV (KMG-IV): sequencing the most valuable type-strain genomes for metagenomic binning, comparative biology and taxonomic classification.</title>
        <authorList>
            <person name="Goeker M."/>
        </authorList>
    </citation>
    <scope>NUCLEOTIDE SEQUENCE [LARGE SCALE GENOMIC DNA]</scope>
    <source>
        <strain evidence="4 5">DSM 45480</strain>
    </source>
</reference>
<dbReference type="GO" id="GO:0030247">
    <property type="term" value="F:polysaccharide binding"/>
    <property type="evidence" value="ECO:0007669"/>
    <property type="project" value="UniProtKB-UniRule"/>
</dbReference>
<comment type="caution">
    <text evidence="4">The sequence shown here is derived from an EMBL/GenBank/DDBJ whole genome shotgun (WGS) entry which is preliminary data.</text>
</comment>
<dbReference type="SMART" id="SM00637">
    <property type="entry name" value="CBD_II"/>
    <property type="match status" value="1"/>
</dbReference>
<gene>
    <name evidence="4" type="ORF">C8D88_11881</name>
</gene>
<dbReference type="InterPro" id="IPR008965">
    <property type="entry name" value="CBM2/CBM3_carb-bd_dom_sf"/>
</dbReference>
<organism evidence="4 5">
    <name type="scientific">Lentzea atacamensis</name>
    <dbReference type="NCBI Taxonomy" id="531938"/>
    <lineage>
        <taxon>Bacteria</taxon>
        <taxon>Bacillati</taxon>
        <taxon>Actinomycetota</taxon>
        <taxon>Actinomycetes</taxon>
        <taxon>Pseudonocardiales</taxon>
        <taxon>Pseudonocardiaceae</taxon>
        <taxon>Lentzea</taxon>
    </lineage>
</organism>
<feature type="compositionally biased region" description="Pro residues" evidence="1">
    <location>
        <begin position="162"/>
        <end position="175"/>
    </location>
</feature>
<dbReference type="RefSeq" id="WP_146231859.1">
    <property type="nucleotide sequence ID" value="NZ_QGHB01000018.1"/>
</dbReference>
<name>A0A316HJA6_9PSEU</name>
<dbReference type="SUPFAM" id="SSF49384">
    <property type="entry name" value="Carbohydrate-binding domain"/>
    <property type="match status" value="1"/>
</dbReference>